<dbReference type="Gene3D" id="3.40.50.300">
    <property type="entry name" value="P-loop containing nucleotide triphosphate hydrolases"/>
    <property type="match status" value="1"/>
</dbReference>
<dbReference type="InterPro" id="IPR003439">
    <property type="entry name" value="ABC_transporter-like_ATP-bd"/>
</dbReference>
<dbReference type="EMBL" id="JPWH01000007">
    <property type="protein sequence ID" value="RCK50819.1"/>
    <property type="molecule type" value="Genomic_DNA"/>
</dbReference>
<dbReference type="GO" id="GO:0005524">
    <property type="term" value="F:ATP binding"/>
    <property type="evidence" value="ECO:0007669"/>
    <property type="project" value="UniProtKB-KW"/>
</dbReference>
<name>A0A367XBJ7_9PROT</name>
<dbReference type="InterPro" id="IPR027417">
    <property type="entry name" value="P-loop_NTPase"/>
</dbReference>
<dbReference type="PROSITE" id="PS00211">
    <property type="entry name" value="ABC_TRANSPORTER_1"/>
    <property type="match status" value="1"/>
</dbReference>
<evidence type="ECO:0000313" key="4">
    <source>
        <dbReference type="EMBL" id="RCK50819.1"/>
    </source>
</evidence>
<dbReference type="InterPro" id="IPR017871">
    <property type="entry name" value="ABC_transporter-like_CS"/>
</dbReference>
<evidence type="ECO:0000313" key="5">
    <source>
        <dbReference type="Proteomes" id="UP000252517"/>
    </source>
</evidence>
<feature type="domain" description="ABC transporter" evidence="3">
    <location>
        <begin position="4"/>
        <end position="235"/>
    </location>
</feature>
<dbReference type="SMART" id="SM00382">
    <property type="entry name" value="AAA"/>
    <property type="match status" value="1"/>
</dbReference>
<protein>
    <submittedName>
        <fullName evidence="4">Ferrichrome ABC transporter</fullName>
    </submittedName>
</protein>
<organism evidence="4 5">
    <name type="scientific">Thalassospira profundimaris</name>
    <dbReference type="NCBI Taxonomy" id="502049"/>
    <lineage>
        <taxon>Bacteria</taxon>
        <taxon>Pseudomonadati</taxon>
        <taxon>Pseudomonadota</taxon>
        <taxon>Alphaproteobacteria</taxon>
        <taxon>Rhodospirillales</taxon>
        <taxon>Thalassospiraceae</taxon>
        <taxon>Thalassospira</taxon>
    </lineage>
</organism>
<accession>A0A367XBJ7</accession>
<keyword evidence="1" id="KW-0547">Nucleotide-binding</keyword>
<dbReference type="OrthoDB" id="9810077at2"/>
<comment type="caution">
    <text evidence="4">The sequence shown here is derived from an EMBL/GenBank/DDBJ whole genome shotgun (WGS) entry which is preliminary data.</text>
</comment>
<dbReference type="GO" id="GO:0016887">
    <property type="term" value="F:ATP hydrolysis activity"/>
    <property type="evidence" value="ECO:0007669"/>
    <property type="project" value="InterPro"/>
</dbReference>
<dbReference type="PROSITE" id="PS50893">
    <property type="entry name" value="ABC_TRANSPORTER_2"/>
    <property type="match status" value="1"/>
</dbReference>
<dbReference type="PANTHER" id="PTHR42794:SF2">
    <property type="entry name" value="ABC TRANSPORTER ATP-BINDING PROTEIN"/>
    <property type="match status" value="1"/>
</dbReference>
<evidence type="ECO:0000256" key="1">
    <source>
        <dbReference type="ARBA" id="ARBA00022741"/>
    </source>
</evidence>
<keyword evidence="2" id="KW-0067">ATP-binding</keyword>
<evidence type="ECO:0000256" key="2">
    <source>
        <dbReference type="ARBA" id="ARBA00022840"/>
    </source>
</evidence>
<dbReference type="Pfam" id="PF00005">
    <property type="entry name" value="ABC_tran"/>
    <property type="match status" value="1"/>
</dbReference>
<dbReference type="SUPFAM" id="SSF52540">
    <property type="entry name" value="P-loop containing nucleoside triphosphate hydrolases"/>
    <property type="match status" value="1"/>
</dbReference>
<dbReference type="InterPro" id="IPR003593">
    <property type="entry name" value="AAA+_ATPase"/>
</dbReference>
<dbReference type="Proteomes" id="UP000252517">
    <property type="component" value="Unassembled WGS sequence"/>
</dbReference>
<dbReference type="CDD" id="cd03214">
    <property type="entry name" value="ABC_Iron-Siderophores_B12_Hemin"/>
    <property type="match status" value="1"/>
</dbReference>
<sequence>MVVLTLDQIGARLGKKTVLSNISAGPFRGGDVIAVVGPNAAGKSTLFKRICGLVNGQGHVDYQYHDTSPGSSHDGMCYVPQNTMVSVALSVYEAVLLAKKQGGDWHVSQQDMETVDQTLNLLGILDLSNRPVGELSGGQMQLVSIAQALVRDPRVLLLDEPTSALDLSRSHQILALMRSLAKKHDMLIMMALHDLNDVLRYADHTLVIANGALVAGGATQDVITEALLHDVYQVRARLEPCSAGQTRVIVDGALNEYV</sequence>
<dbReference type="PANTHER" id="PTHR42794">
    <property type="entry name" value="HEMIN IMPORT ATP-BINDING PROTEIN HMUV"/>
    <property type="match status" value="1"/>
</dbReference>
<evidence type="ECO:0000259" key="3">
    <source>
        <dbReference type="PROSITE" id="PS50893"/>
    </source>
</evidence>
<dbReference type="RefSeq" id="WP_114088384.1">
    <property type="nucleotide sequence ID" value="NZ_JPWH01000007.1"/>
</dbReference>
<reference evidence="4 5" key="1">
    <citation type="submission" date="2014-07" db="EMBL/GenBank/DDBJ databases">
        <title>Draft genome sequence of Thalassospira profundimaris S25-3-2.</title>
        <authorList>
            <person name="Lai Q."/>
            <person name="Shao Z."/>
        </authorList>
    </citation>
    <scope>NUCLEOTIDE SEQUENCE [LARGE SCALE GENOMIC DNA]</scope>
    <source>
        <strain evidence="4 5">S25-3-2</strain>
    </source>
</reference>
<dbReference type="AlphaFoldDB" id="A0A367XBJ7"/>
<proteinExistence type="predicted"/>
<gene>
    <name evidence="4" type="ORF">TH25_11130</name>
</gene>